<dbReference type="InterPro" id="IPR002173">
    <property type="entry name" value="Carboh/pur_kinase_PfkB_CS"/>
</dbReference>
<gene>
    <name evidence="4" type="ORF">A3K52_02450</name>
</gene>
<evidence type="ECO:0000256" key="1">
    <source>
        <dbReference type="ARBA" id="ARBA00022679"/>
    </source>
</evidence>
<sequence length="302" mass="33975">MYDLITIGNISIDLYFQGKSLTQEDNRFHLAIGGKYSADHFYETLGGGGANVAIGATRHGLTTAIMGKIGNNQFKNMILQHLKEHGVAHELCTFQDDYYKISSILLSAVGERTIINYETPHEHIFQHQKELDSLKKARIVYVSNLPKVSLEERNHMMSFLNQHKIPCVLNLGILDCRRPIQQLIPLLHKTNILILNSHEFGEMIKHDYQSINFKKDVRKYIDVLCDKTLIITDGEKGSYGYFDETVHHLKALVPKQIIDTTGAGDGYTAGFIAGYLKHTDIPQAMEIGGKYACKVLEKVGAN</sequence>
<protein>
    <recommendedName>
        <fullName evidence="3">Carbohydrate kinase PfkB domain-containing protein</fullName>
    </recommendedName>
</protein>
<dbReference type="Proteomes" id="UP000177050">
    <property type="component" value="Unassembled WGS sequence"/>
</dbReference>
<reference evidence="4 5" key="1">
    <citation type="journal article" date="2016" name="Nat. Commun.">
        <title>Thousands of microbial genomes shed light on interconnected biogeochemical processes in an aquifer system.</title>
        <authorList>
            <person name="Anantharaman K."/>
            <person name="Brown C.T."/>
            <person name="Hug L.A."/>
            <person name="Sharon I."/>
            <person name="Castelle C.J."/>
            <person name="Probst A.J."/>
            <person name="Thomas B.C."/>
            <person name="Singh A."/>
            <person name="Wilkins M.J."/>
            <person name="Karaoz U."/>
            <person name="Brodie E.L."/>
            <person name="Williams K.H."/>
            <person name="Hubbard S.S."/>
            <person name="Banfield J.F."/>
        </authorList>
    </citation>
    <scope>NUCLEOTIDE SEQUENCE [LARGE SCALE GENOMIC DNA]</scope>
</reference>
<dbReference type="Gene3D" id="3.40.1190.20">
    <property type="match status" value="1"/>
</dbReference>
<dbReference type="PANTHER" id="PTHR10584:SF166">
    <property type="entry name" value="RIBOKINASE"/>
    <property type="match status" value="1"/>
</dbReference>
<comment type="caution">
    <text evidence="4">The sequence shown here is derived from an EMBL/GenBank/DDBJ whole genome shotgun (WGS) entry which is preliminary data.</text>
</comment>
<dbReference type="PROSITE" id="PS00584">
    <property type="entry name" value="PFKB_KINASES_2"/>
    <property type="match status" value="1"/>
</dbReference>
<keyword evidence="2" id="KW-0418">Kinase</keyword>
<dbReference type="EMBL" id="MGBR01000001">
    <property type="protein sequence ID" value="OGK73625.1"/>
    <property type="molecule type" value="Genomic_DNA"/>
</dbReference>
<name>A0A1F7L0H2_9BACT</name>
<feature type="domain" description="Carbohydrate kinase PfkB" evidence="3">
    <location>
        <begin position="37"/>
        <end position="301"/>
    </location>
</feature>
<dbReference type="AlphaFoldDB" id="A0A1F7L0H2"/>
<keyword evidence="1" id="KW-0808">Transferase</keyword>
<dbReference type="InterPro" id="IPR011611">
    <property type="entry name" value="PfkB_dom"/>
</dbReference>
<evidence type="ECO:0000256" key="2">
    <source>
        <dbReference type="ARBA" id="ARBA00022777"/>
    </source>
</evidence>
<dbReference type="Pfam" id="PF00294">
    <property type="entry name" value="PfkB"/>
    <property type="match status" value="1"/>
</dbReference>
<accession>A0A1F7L0H2</accession>
<proteinExistence type="predicted"/>
<evidence type="ECO:0000313" key="5">
    <source>
        <dbReference type="Proteomes" id="UP000177050"/>
    </source>
</evidence>
<dbReference type="InterPro" id="IPR029056">
    <property type="entry name" value="Ribokinase-like"/>
</dbReference>
<organism evidence="4 5">
    <name type="scientific">Candidatus Roizmanbacteria bacterium RIFOXYD1_FULL_38_12</name>
    <dbReference type="NCBI Taxonomy" id="1802093"/>
    <lineage>
        <taxon>Bacteria</taxon>
        <taxon>Candidatus Roizmaniibacteriota</taxon>
    </lineage>
</organism>
<dbReference type="SUPFAM" id="SSF53613">
    <property type="entry name" value="Ribokinase-like"/>
    <property type="match status" value="1"/>
</dbReference>
<dbReference type="PANTHER" id="PTHR10584">
    <property type="entry name" value="SUGAR KINASE"/>
    <property type="match status" value="1"/>
</dbReference>
<evidence type="ECO:0000313" key="4">
    <source>
        <dbReference type="EMBL" id="OGK73625.1"/>
    </source>
</evidence>
<dbReference type="GO" id="GO:0016301">
    <property type="term" value="F:kinase activity"/>
    <property type="evidence" value="ECO:0007669"/>
    <property type="project" value="UniProtKB-KW"/>
</dbReference>
<evidence type="ECO:0000259" key="3">
    <source>
        <dbReference type="Pfam" id="PF00294"/>
    </source>
</evidence>